<feature type="region of interest" description="Disordered" evidence="1">
    <location>
        <begin position="186"/>
        <end position="246"/>
    </location>
</feature>
<feature type="compositionally biased region" description="Polar residues" evidence="1">
    <location>
        <begin position="790"/>
        <end position="817"/>
    </location>
</feature>
<feature type="compositionally biased region" description="Basic and acidic residues" evidence="1">
    <location>
        <begin position="1248"/>
        <end position="1257"/>
    </location>
</feature>
<feature type="compositionally biased region" description="Basic and acidic residues" evidence="1">
    <location>
        <begin position="1391"/>
        <end position="1405"/>
    </location>
</feature>
<feature type="compositionally biased region" description="Basic and acidic residues" evidence="1">
    <location>
        <begin position="293"/>
        <end position="310"/>
    </location>
</feature>
<dbReference type="OrthoDB" id="306254at2759"/>
<reference evidence="2 3" key="2">
    <citation type="journal article" date="2021" name="Genomics">
        <title>High-quality reference genome for Clonorchis sinensis.</title>
        <authorList>
            <person name="Young N.D."/>
            <person name="Stroehlein A.J."/>
            <person name="Kinkar L."/>
            <person name="Wang T."/>
            <person name="Sohn W.M."/>
            <person name="Chang B.C.H."/>
            <person name="Kaur P."/>
            <person name="Weisz D."/>
            <person name="Dudchenko O."/>
            <person name="Aiden E.L."/>
            <person name="Korhonen P.K."/>
            <person name="Gasser R.B."/>
        </authorList>
    </citation>
    <scope>NUCLEOTIDE SEQUENCE [LARGE SCALE GENOMIC DNA]</scope>
    <source>
        <strain evidence="2">Cs-k2</strain>
    </source>
</reference>
<feature type="region of interest" description="Disordered" evidence="1">
    <location>
        <begin position="1621"/>
        <end position="1702"/>
    </location>
</feature>
<organism evidence="2 3">
    <name type="scientific">Clonorchis sinensis</name>
    <name type="common">Chinese liver fluke</name>
    <dbReference type="NCBI Taxonomy" id="79923"/>
    <lineage>
        <taxon>Eukaryota</taxon>
        <taxon>Metazoa</taxon>
        <taxon>Spiralia</taxon>
        <taxon>Lophotrochozoa</taxon>
        <taxon>Platyhelminthes</taxon>
        <taxon>Trematoda</taxon>
        <taxon>Digenea</taxon>
        <taxon>Opisthorchiida</taxon>
        <taxon>Opisthorchiata</taxon>
        <taxon>Opisthorchiidae</taxon>
        <taxon>Clonorchis</taxon>
    </lineage>
</organism>
<dbReference type="STRING" id="79923.A0A3R7JHC0"/>
<feature type="compositionally biased region" description="Basic and acidic residues" evidence="1">
    <location>
        <begin position="928"/>
        <end position="939"/>
    </location>
</feature>
<feature type="compositionally biased region" description="Low complexity" evidence="1">
    <location>
        <begin position="1293"/>
        <end position="1304"/>
    </location>
</feature>
<feature type="compositionally biased region" description="Polar residues" evidence="1">
    <location>
        <begin position="940"/>
        <end position="949"/>
    </location>
</feature>
<feature type="region of interest" description="Disordered" evidence="1">
    <location>
        <begin position="994"/>
        <end position="1172"/>
    </location>
</feature>
<feature type="compositionally biased region" description="Basic and acidic residues" evidence="1">
    <location>
        <begin position="220"/>
        <end position="238"/>
    </location>
</feature>
<accession>A0A3R7JHC0</accession>
<feature type="compositionally biased region" description="Polar residues" evidence="1">
    <location>
        <begin position="1018"/>
        <end position="1034"/>
    </location>
</feature>
<dbReference type="EMBL" id="NIRI02000042">
    <property type="protein sequence ID" value="KAG5449464.1"/>
    <property type="molecule type" value="Genomic_DNA"/>
</dbReference>
<evidence type="ECO:0000256" key="1">
    <source>
        <dbReference type="SAM" id="MobiDB-lite"/>
    </source>
</evidence>
<feature type="compositionally biased region" description="Basic and acidic residues" evidence="1">
    <location>
        <begin position="994"/>
        <end position="1009"/>
    </location>
</feature>
<evidence type="ECO:0000313" key="2">
    <source>
        <dbReference type="EMBL" id="KAG5449464.1"/>
    </source>
</evidence>
<reference evidence="2 3" key="1">
    <citation type="journal article" date="2018" name="Biotechnol. Adv.">
        <title>Improved genomic resources and new bioinformatic workflow for the carcinogenic parasite Clonorchis sinensis: Biotechnological implications.</title>
        <authorList>
            <person name="Wang D."/>
            <person name="Korhonen P.K."/>
            <person name="Gasser R.B."/>
            <person name="Young N.D."/>
        </authorList>
    </citation>
    <scope>NUCLEOTIDE SEQUENCE [LARGE SCALE GENOMIC DNA]</scope>
    <source>
        <strain evidence="2">Cs-k2</strain>
    </source>
</reference>
<dbReference type="Proteomes" id="UP000286415">
    <property type="component" value="Unassembled WGS sequence"/>
</dbReference>
<feature type="region of interest" description="Disordered" evidence="1">
    <location>
        <begin position="289"/>
        <end position="310"/>
    </location>
</feature>
<feature type="compositionally biased region" description="Low complexity" evidence="1">
    <location>
        <begin position="1423"/>
        <end position="1433"/>
    </location>
</feature>
<feature type="region of interest" description="Disordered" evidence="1">
    <location>
        <begin position="690"/>
        <end position="715"/>
    </location>
</feature>
<feature type="region of interest" description="Disordered" evidence="1">
    <location>
        <begin position="1904"/>
        <end position="1944"/>
    </location>
</feature>
<name>A0A3R7JHC0_CLOSI</name>
<keyword evidence="3" id="KW-1185">Reference proteome</keyword>
<feature type="region of interest" description="Disordered" evidence="1">
    <location>
        <begin position="1380"/>
        <end position="1466"/>
    </location>
</feature>
<proteinExistence type="predicted"/>
<feature type="compositionally biased region" description="Low complexity" evidence="1">
    <location>
        <begin position="1339"/>
        <end position="1348"/>
    </location>
</feature>
<feature type="compositionally biased region" description="Basic residues" evidence="1">
    <location>
        <begin position="1155"/>
        <end position="1167"/>
    </location>
</feature>
<feature type="compositionally biased region" description="Polar residues" evidence="1">
    <location>
        <begin position="1645"/>
        <end position="1672"/>
    </location>
</feature>
<feature type="compositionally biased region" description="Basic and acidic residues" evidence="1">
    <location>
        <begin position="698"/>
        <end position="715"/>
    </location>
</feature>
<feature type="region of interest" description="Disordered" evidence="1">
    <location>
        <begin position="920"/>
        <end position="956"/>
    </location>
</feature>
<evidence type="ECO:0000313" key="3">
    <source>
        <dbReference type="Proteomes" id="UP000286415"/>
    </source>
</evidence>
<feature type="compositionally biased region" description="Polar residues" evidence="1">
    <location>
        <begin position="1929"/>
        <end position="1944"/>
    </location>
</feature>
<feature type="compositionally biased region" description="Polar residues" evidence="1">
    <location>
        <begin position="1305"/>
        <end position="1318"/>
    </location>
</feature>
<gene>
    <name evidence="2" type="ORF">CSKR_105508</name>
</gene>
<comment type="caution">
    <text evidence="2">The sequence shown here is derived from an EMBL/GenBank/DDBJ whole genome shotgun (WGS) entry which is preliminary data.</text>
</comment>
<feature type="compositionally biased region" description="Low complexity" evidence="1">
    <location>
        <begin position="1086"/>
        <end position="1100"/>
    </location>
</feature>
<feature type="region of interest" description="Disordered" evidence="1">
    <location>
        <begin position="1229"/>
        <end position="1348"/>
    </location>
</feature>
<protein>
    <submittedName>
        <fullName evidence="2">Uncharacterized protein</fullName>
    </submittedName>
</protein>
<feature type="compositionally biased region" description="Basic and acidic residues" evidence="1">
    <location>
        <begin position="1625"/>
        <end position="1636"/>
    </location>
</feature>
<feature type="compositionally biased region" description="Polar residues" evidence="1">
    <location>
        <begin position="1047"/>
        <end position="1081"/>
    </location>
</feature>
<feature type="compositionally biased region" description="Basic and acidic residues" evidence="1">
    <location>
        <begin position="743"/>
        <end position="757"/>
    </location>
</feature>
<feature type="region of interest" description="Disordered" evidence="1">
    <location>
        <begin position="727"/>
        <end position="818"/>
    </location>
</feature>
<feature type="region of interest" description="Disordered" evidence="1">
    <location>
        <begin position="1"/>
        <end position="21"/>
    </location>
</feature>
<feature type="compositionally biased region" description="Low complexity" evidence="1">
    <location>
        <begin position="1135"/>
        <end position="1145"/>
    </location>
</feature>
<feature type="compositionally biased region" description="Polar residues" evidence="1">
    <location>
        <begin position="1687"/>
        <end position="1702"/>
    </location>
</feature>
<sequence>MPVHLDFPNLGGQHNDRGRDPVPQNVLACSESQGGLCTKLSNESLTRLRKIVDRQKAELQFGQSDKLEKAHEEPDFLLEPSERPLLRKVTEGLLPPTYFGFSFSQTNGLLVSDFEQAGYHRRSLTIPSRFLRQKHIQAKSNTCIVKRIVANMDERDPSTHERSRKLEEYGPGSWRVGQELIRRHFGMKRSSNEDELEQERNVASAKRPVENPHGSLIAHSDGDGTTRHDNPEQFEKGDLPAPKTLNGLKRGLYRRERHVNENGCTDTDGTVCNRKTNVSRADLQALVRKQRQIRKEDRRRREQAETERRERIKRNLSATALAAAAAAKAPVSPNKKKIRMACGESFQPNAKLSSELLPLSAGSVALQQKLDELLGTDDDHYRLPEFATHPPNESFIADSMQIRPEFTSTRSVAPPNSQHIYRMSHSSQTTCRLDVSSHQLGRSHHPQPILNLIHIGARWFKWLERGFTDRKVRGSNPTSSSRLSLSRLEQPGNISALVLPSGGMAAKHRKENAWFRGGSRLQPTSVTDPLAQEFQLHDTPTRLPPAHEVAAAKDFGVSPTVVSEFIRSPKATLISHPEYPCPGQLERKANNVNSFSSSSSLDVPRSAHAAELLTLDTDNANARDGASASSCGDISPLGPGRWIRLEAIGASEPELAIEDEEKGEFVDDMKPEPLLLSEQGRNCLIRAQHKANPPLGDSRSEHPMHKPQDEVKRSIYSDPLRFIKVHKRQQARGLETVRTQPVGDRKQSQETVHEKGKLLAGGIQLSRPLDGYDTNATSESHIDSHHPAVSISSPGSPTENMPSSFKANDANSSSPGSQVRRDFILHASECAVSSTPRQEHTVAERRQKVNGLENKADHAPPRLTAAALSLQLSAEMNQLEALTTSIQHLAEMESLRQFAVAQAETVGLAQLLKIGRSNADSTLIPMPSEEHAKSSEKRSQYTSMTQDVTRSGHRSPHYESVLRAAAEFHKLDVSVQTSPVGHHWSIRVERRLSEHRTELRSSRRNEDKSIGSPLSAASAVSSNSEKQASTSTNSEHVKNECVRKSKTTSTTPDLSAQSKTTASEISTDLSGSVSVCENASSIPVEAPSAAVDSSRAASVSTKPEGSPLIAEKHSRNISAHSVHIGKTKRKPPTCSAAVAEESSSSTPPPVGDKRSPKHLRSKPTHKFRVTEDPSATVSSGALALVDSVLAERAAILKARREKAQRLLMISKNLEREEGEVVQLERTALKAAQSKRRQIRSIRTSDAPSSKEKHRTKDPTSAGPVLYSSDFGPSVTTGHSGSPRRPVAAAETVSSIRESISLSQSGPSEKTSIQKSSANAPVDEIQPSLISDSRLRDRSQSASQVRSVSTMASATVGGISRTSPISKMQTGVLTGQNVVTSISSRPPCKRSHTVENAHESASEQHRLPVIPSALPKDVTPGIASSSSDRTTSPTPHRRRRSPLPLPGRRSRHSSSNLSGPYSAESMDDELGVCSDAADLDEQSSQVDLSEMESRIHALHTNLLKQERLLSRINKLSKYGSKDRLSRFQATLVQHKQLCTEIIHNIKTQLDACQSSMQLEKSAVSARDASQISAKSPWSAQLDLSKLNGSTKAVPLPSVEPVEPESPVDVVASLADEAAFATDTEGDLQKLEFDEKSEPSGVRTAADDQNYSVSSDQDEGTASVSEATLISNGENVPFHGDTPHVEPRSSLQEPGTENIPSSLTADVKPAKEVLEISDRLTDVDFENETFSRTITVSDDKSALLRTPLSENVAQPSADESLTHLEPLLRGAAVTVSSQVYNTLLNVTEPLSTSDALLVDKNQVDIPCKPLTRSPSVKVGAVSAMGRGNGMVEQSLESSTETNGAAIDHLPPTTKTSTLLVDKVTDELFTRILSDSMDSTIGLSKTRAMLKQGVEVTENDSLLDQAADKSADEAQPVASVVPSEDADDSWDNECSSGSNEGDDYSTTVSPARLFTEENLRGLVADIPSRTSPLISEAVSFLWNARLNASDGSRESALLAAMSNLPEIFQSHWTDPWDLNPELHVLPNLRFVSRSLLFDLAAEFIQQIYAGEDAEYEAKVHQNTPKPRITSAQFRLWKGSTRPATYDALLPLVESYLKEELQLNASVTEGNIPQNATKPDTTGYGRMTLSRLVQWTLSKKPRLDRLLELDVRADDGSWLAYGPEETRLKHKLSEDIWNEMLTEALDAMLRSFRRTFRQSSHQSPTEISEAAS</sequence>
<dbReference type="InParanoid" id="A0A3R7JHC0"/>